<evidence type="ECO:0000313" key="6">
    <source>
        <dbReference type="Proteomes" id="UP001430149"/>
    </source>
</evidence>
<dbReference type="Pfam" id="PF13432">
    <property type="entry name" value="TPR_16"/>
    <property type="match status" value="1"/>
</dbReference>
<accession>A0ABS2KAP6</accession>
<dbReference type="Pfam" id="PF13174">
    <property type="entry name" value="TPR_6"/>
    <property type="match status" value="2"/>
</dbReference>
<dbReference type="SUPFAM" id="SSF81901">
    <property type="entry name" value="HCP-like"/>
    <property type="match status" value="1"/>
</dbReference>
<dbReference type="InterPro" id="IPR011990">
    <property type="entry name" value="TPR-like_helical_dom_sf"/>
</dbReference>
<sequence length="265" mass="29592">MRRDRLLPCLCIMVLALAGCHTSPTIPPPPSDPKLPAETKAQKAQSAADVHTRLAQHYIDIGNLQGALEKVKIAVSDDPTYVPAQTVMAYIYERINDLPNSEIHYRRAVELQPDKGDTNNNLGQFLCREGKVQESLPYFAKAVADPFYQTPDVALTNQGVCQLQINDRVNAETSFREAVKRNPNNATALLQITNLLYLNQRYFDASAFLQRFDALGQATPDSLKLGYEIESRLGNMEAAQNYTKRLLSQFPDSEQAQALNQTVRP</sequence>
<dbReference type="PROSITE" id="PS51257">
    <property type="entry name" value="PROKAR_LIPOPROTEIN"/>
    <property type="match status" value="1"/>
</dbReference>
<gene>
    <name evidence="5" type="primary">pilW</name>
    <name evidence="5" type="ORF">ISP19_20980</name>
</gene>
<organism evidence="5 6">
    <name type="scientific">Dyella flava</name>
    <dbReference type="NCBI Taxonomy" id="1920170"/>
    <lineage>
        <taxon>Bacteria</taxon>
        <taxon>Pseudomonadati</taxon>
        <taxon>Pseudomonadota</taxon>
        <taxon>Gammaproteobacteria</taxon>
        <taxon>Lysobacterales</taxon>
        <taxon>Rhodanobacteraceae</taxon>
        <taxon>Dyella</taxon>
    </lineage>
</organism>
<dbReference type="SMART" id="SM00028">
    <property type="entry name" value="TPR"/>
    <property type="match status" value="4"/>
</dbReference>
<feature type="chain" id="PRO_5046738119" evidence="4">
    <location>
        <begin position="19"/>
        <end position="265"/>
    </location>
</feature>
<evidence type="ECO:0000256" key="3">
    <source>
        <dbReference type="PROSITE-ProRule" id="PRU00339"/>
    </source>
</evidence>
<name>A0ABS2KAP6_9GAMM</name>
<dbReference type="PANTHER" id="PTHR44227">
    <property type="match status" value="1"/>
</dbReference>
<keyword evidence="2 3" id="KW-0802">TPR repeat</keyword>
<evidence type="ECO:0000256" key="2">
    <source>
        <dbReference type="ARBA" id="ARBA00022803"/>
    </source>
</evidence>
<dbReference type="PROSITE" id="PS50005">
    <property type="entry name" value="TPR"/>
    <property type="match status" value="2"/>
</dbReference>
<comment type="caution">
    <text evidence="5">The sequence shown here is derived from an EMBL/GenBank/DDBJ whole genome shotgun (WGS) entry which is preliminary data.</text>
</comment>
<dbReference type="InterPro" id="IPR019734">
    <property type="entry name" value="TPR_rpt"/>
</dbReference>
<evidence type="ECO:0000256" key="4">
    <source>
        <dbReference type="SAM" id="SignalP"/>
    </source>
</evidence>
<evidence type="ECO:0000256" key="1">
    <source>
        <dbReference type="ARBA" id="ARBA00022737"/>
    </source>
</evidence>
<keyword evidence="1" id="KW-0677">Repeat</keyword>
<feature type="signal peptide" evidence="4">
    <location>
        <begin position="1"/>
        <end position="18"/>
    </location>
</feature>
<reference evidence="5" key="1">
    <citation type="submission" date="2020-10" db="EMBL/GenBank/DDBJ databases">
        <title>Phylogeny of dyella-like bacteria.</title>
        <authorList>
            <person name="Fu J."/>
        </authorList>
    </citation>
    <scope>NUCLEOTIDE SEQUENCE</scope>
    <source>
        <strain evidence="5">DHOC52</strain>
    </source>
</reference>
<keyword evidence="4" id="KW-0732">Signal</keyword>
<dbReference type="NCBIfam" id="TIGR02521">
    <property type="entry name" value="type_IV_pilW"/>
    <property type="match status" value="1"/>
</dbReference>
<keyword evidence="6" id="KW-1185">Reference proteome</keyword>
<evidence type="ECO:0000313" key="5">
    <source>
        <dbReference type="EMBL" id="MBM7127855.1"/>
    </source>
</evidence>
<protein>
    <submittedName>
        <fullName evidence="5">Type IV pilus biogenesis/stability protein PilW</fullName>
    </submittedName>
</protein>
<dbReference type="InterPro" id="IPR052346">
    <property type="entry name" value="O-mannosyl-transferase_TMTC"/>
</dbReference>
<dbReference type="InterPro" id="IPR013360">
    <property type="entry name" value="Pilus_4_PilW"/>
</dbReference>
<feature type="repeat" description="TPR" evidence="3">
    <location>
        <begin position="152"/>
        <end position="185"/>
    </location>
</feature>
<dbReference type="Gene3D" id="1.25.40.10">
    <property type="entry name" value="Tetratricopeptide repeat domain"/>
    <property type="match status" value="1"/>
</dbReference>
<dbReference type="EMBL" id="JADIKE010000039">
    <property type="protein sequence ID" value="MBM7127855.1"/>
    <property type="molecule type" value="Genomic_DNA"/>
</dbReference>
<dbReference type="PANTHER" id="PTHR44227:SF3">
    <property type="entry name" value="PROTEIN O-MANNOSYL-TRANSFERASE TMTC4"/>
    <property type="match status" value="1"/>
</dbReference>
<proteinExistence type="predicted"/>
<dbReference type="RefSeq" id="WP_204684344.1">
    <property type="nucleotide sequence ID" value="NZ_BSNR01000014.1"/>
</dbReference>
<feature type="repeat" description="TPR" evidence="3">
    <location>
        <begin position="82"/>
        <end position="115"/>
    </location>
</feature>
<dbReference type="Proteomes" id="UP001430149">
    <property type="component" value="Unassembled WGS sequence"/>
</dbReference>